<evidence type="ECO:0000313" key="4">
    <source>
        <dbReference type="Proteomes" id="UP001066276"/>
    </source>
</evidence>
<dbReference type="PANTHER" id="PTHR11339">
    <property type="entry name" value="EXTRACELLULAR MATRIX GLYCOPROTEIN RELATED"/>
    <property type="match status" value="1"/>
</dbReference>
<dbReference type="PANTHER" id="PTHR11339:SF403">
    <property type="entry name" value="MUCIN-5B-RELATED"/>
    <property type="match status" value="1"/>
</dbReference>
<gene>
    <name evidence="3" type="ORF">NDU88_003863</name>
</gene>
<name>A0AAV7TQX5_PLEWA</name>
<dbReference type="Proteomes" id="UP001066276">
    <property type="component" value="Chromosome 3_2"/>
</dbReference>
<sequence>RELCETILQSFEGCEKLVSIAEFNKTCTHDLCSSNTLQRKYFETICGTLDQYTRECVRAGGDPGHWRRPDLCNKNCSYNMEFMDRGNPCQDTCSNPKISQLCKEQVSEGCFCP</sequence>
<reference evidence="3" key="1">
    <citation type="journal article" date="2022" name="bioRxiv">
        <title>Sequencing and chromosome-scale assembly of the giantPleurodeles waltlgenome.</title>
        <authorList>
            <person name="Brown T."/>
            <person name="Elewa A."/>
            <person name="Iarovenko S."/>
            <person name="Subramanian E."/>
            <person name="Araus A.J."/>
            <person name="Petzold A."/>
            <person name="Susuki M."/>
            <person name="Suzuki K.-i.T."/>
            <person name="Hayashi T."/>
            <person name="Toyoda A."/>
            <person name="Oliveira C."/>
            <person name="Osipova E."/>
            <person name="Leigh N.D."/>
            <person name="Simon A."/>
            <person name="Yun M.H."/>
        </authorList>
    </citation>
    <scope>NUCLEOTIDE SEQUENCE</scope>
    <source>
        <strain evidence="3">20211129_DDA</strain>
        <tissue evidence="3">Liver</tissue>
    </source>
</reference>
<dbReference type="InterPro" id="IPR050780">
    <property type="entry name" value="Mucin_vWF_Thrombospondin_sf"/>
</dbReference>
<feature type="non-terminal residue" evidence="3">
    <location>
        <position position="113"/>
    </location>
</feature>
<dbReference type="SUPFAM" id="SSF57567">
    <property type="entry name" value="Serine protease inhibitors"/>
    <property type="match status" value="1"/>
</dbReference>
<dbReference type="GO" id="GO:0005615">
    <property type="term" value="C:extracellular space"/>
    <property type="evidence" value="ECO:0007669"/>
    <property type="project" value="TreeGrafter"/>
</dbReference>
<evidence type="ECO:0000313" key="3">
    <source>
        <dbReference type="EMBL" id="KAJ1178619.1"/>
    </source>
</evidence>
<organism evidence="3 4">
    <name type="scientific">Pleurodeles waltl</name>
    <name type="common">Iberian ribbed newt</name>
    <dbReference type="NCBI Taxonomy" id="8319"/>
    <lineage>
        <taxon>Eukaryota</taxon>
        <taxon>Metazoa</taxon>
        <taxon>Chordata</taxon>
        <taxon>Craniata</taxon>
        <taxon>Vertebrata</taxon>
        <taxon>Euteleostomi</taxon>
        <taxon>Amphibia</taxon>
        <taxon>Batrachia</taxon>
        <taxon>Caudata</taxon>
        <taxon>Salamandroidea</taxon>
        <taxon>Salamandridae</taxon>
        <taxon>Pleurodelinae</taxon>
        <taxon>Pleurodeles</taxon>
    </lineage>
</organism>
<dbReference type="AlphaFoldDB" id="A0AAV7TQX5"/>
<proteinExistence type="predicted"/>
<keyword evidence="1" id="KW-1015">Disulfide bond</keyword>
<feature type="domain" description="VWF/SSPO/Zonadhesin-like cysteine-rich" evidence="2">
    <location>
        <begin position="1"/>
        <end position="73"/>
    </location>
</feature>
<comment type="caution">
    <text evidence="3">The sequence shown here is derived from an EMBL/GenBank/DDBJ whole genome shotgun (WGS) entry which is preliminary data.</text>
</comment>
<dbReference type="Gene3D" id="2.10.25.10">
    <property type="entry name" value="Laminin"/>
    <property type="match status" value="1"/>
</dbReference>
<dbReference type="CDD" id="cd19941">
    <property type="entry name" value="TIL"/>
    <property type="match status" value="1"/>
</dbReference>
<dbReference type="InterPro" id="IPR014853">
    <property type="entry name" value="VWF/SSPO/ZAN-like_Cys-rich_dom"/>
</dbReference>
<feature type="non-terminal residue" evidence="3">
    <location>
        <position position="1"/>
    </location>
</feature>
<dbReference type="InterPro" id="IPR036084">
    <property type="entry name" value="Ser_inhib-like_sf"/>
</dbReference>
<keyword evidence="4" id="KW-1185">Reference proteome</keyword>
<dbReference type="SMART" id="SM00832">
    <property type="entry name" value="C8"/>
    <property type="match status" value="1"/>
</dbReference>
<dbReference type="Pfam" id="PF08742">
    <property type="entry name" value="C8"/>
    <property type="match status" value="1"/>
</dbReference>
<protein>
    <recommendedName>
        <fullName evidence="2">VWF/SSPO/Zonadhesin-like cysteine-rich domain-containing protein</fullName>
    </recommendedName>
</protein>
<evidence type="ECO:0000259" key="2">
    <source>
        <dbReference type="SMART" id="SM00832"/>
    </source>
</evidence>
<dbReference type="EMBL" id="JANPWB010000006">
    <property type="protein sequence ID" value="KAJ1178619.1"/>
    <property type="molecule type" value="Genomic_DNA"/>
</dbReference>
<accession>A0AAV7TQX5</accession>
<evidence type="ECO:0000256" key="1">
    <source>
        <dbReference type="ARBA" id="ARBA00023157"/>
    </source>
</evidence>
<dbReference type="GO" id="GO:0031012">
    <property type="term" value="C:extracellular matrix"/>
    <property type="evidence" value="ECO:0007669"/>
    <property type="project" value="TreeGrafter"/>
</dbReference>